<dbReference type="EMBL" id="BNJQ01000024">
    <property type="protein sequence ID" value="GHP09420.1"/>
    <property type="molecule type" value="Genomic_DNA"/>
</dbReference>
<evidence type="ECO:0000313" key="3">
    <source>
        <dbReference type="Proteomes" id="UP000660262"/>
    </source>
</evidence>
<comment type="caution">
    <text evidence="2">The sequence shown here is derived from an EMBL/GenBank/DDBJ whole genome shotgun (WGS) entry which is preliminary data.</text>
</comment>
<keyword evidence="3" id="KW-1185">Reference proteome</keyword>
<gene>
    <name evidence="2" type="ORF">PPROV_000815500</name>
</gene>
<name>A0A830HUI3_9CHLO</name>
<feature type="transmembrane region" description="Helical" evidence="1">
    <location>
        <begin position="145"/>
        <end position="161"/>
    </location>
</feature>
<accession>A0A830HUI3</accession>
<dbReference type="OrthoDB" id="10253246at2759"/>
<organism evidence="2 3">
    <name type="scientific">Pycnococcus provasolii</name>
    <dbReference type="NCBI Taxonomy" id="41880"/>
    <lineage>
        <taxon>Eukaryota</taxon>
        <taxon>Viridiplantae</taxon>
        <taxon>Chlorophyta</taxon>
        <taxon>Pseudoscourfieldiophyceae</taxon>
        <taxon>Pseudoscourfieldiales</taxon>
        <taxon>Pycnococcaceae</taxon>
        <taxon>Pycnococcus</taxon>
    </lineage>
</organism>
<feature type="transmembrane region" description="Helical" evidence="1">
    <location>
        <begin position="118"/>
        <end position="139"/>
    </location>
</feature>
<dbReference type="AlphaFoldDB" id="A0A830HUI3"/>
<keyword evidence="1" id="KW-1133">Transmembrane helix</keyword>
<sequence>MLAADRLLLQSSIKDQAVKLKSKELDLYERNYGDIGLQSSVLASCAVVAMVELHVPEHVPPFVQMCFNISCILCLAANLNTIASTTTVTVLGSSLALRGPDGSMFRSVEAMNKERRTIFIYFGCGVVFAHFMAIAAAFVKMRPETAIAAACILSLSLYNILSSTRERFNKFWFTDQETIDFSDLWEVGPSARPDQLNRMKIDGVAGGNENSRSNV</sequence>
<reference evidence="2" key="1">
    <citation type="submission" date="2020-10" db="EMBL/GenBank/DDBJ databases">
        <title>Unveiling of a novel bifunctional photoreceptor, Dualchrome1, isolated from a cosmopolitan green alga.</title>
        <authorList>
            <person name="Suzuki S."/>
            <person name="Kawachi M."/>
        </authorList>
    </citation>
    <scope>NUCLEOTIDE SEQUENCE</scope>
    <source>
        <strain evidence="2">NIES 2893</strain>
    </source>
</reference>
<keyword evidence="1" id="KW-0812">Transmembrane</keyword>
<keyword evidence="1" id="KW-0472">Membrane</keyword>
<dbReference type="Proteomes" id="UP000660262">
    <property type="component" value="Unassembled WGS sequence"/>
</dbReference>
<proteinExistence type="predicted"/>
<evidence type="ECO:0000313" key="2">
    <source>
        <dbReference type="EMBL" id="GHP09420.1"/>
    </source>
</evidence>
<protein>
    <submittedName>
        <fullName evidence="2">Uncharacterized protein</fullName>
    </submittedName>
</protein>
<evidence type="ECO:0000256" key="1">
    <source>
        <dbReference type="SAM" id="Phobius"/>
    </source>
</evidence>
<feature type="transmembrane region" description="Helical" evidence="1">
    <location>
        <begin position="67"/>
        <end position="97"/>
    </location>
</feature>